<dbReference type="InterPro" id="IPR027417">
    <property type="entry name" value="P-loop_NTPase"/>
</dbReference>
<dbReference type="Proteomes" id="UP001165289">
    <property type="component" value="Unassembled WGS sequence"/>
</dbReference>
<dbReference type="SUPFAM" id="SSF52540">
    <property type="entry name" value="P-loop containing nucleoside triphosphate hydrolases"/>
    <property type="match status" value="1"/>
</dbReference>
<dbReference type="Pfam" id="PF01823">
    <property type="entry name" value="MACPF"/>
    <property type="match status" value="1"/>
</dbReference>
<reference evidence="3 4" key="1">
    <citation type="journal article" date="2023" name="BMC Biol.">
        <title>The compact genome of the sponge Oopsacas minuta (Hexactinellida) is lacking key metazoan core genes.</title>
        <authorList>
            <person name="Santini S."/>
            <person name="Schenkelaars Q."/>
            <person name="Jourda C."/>
            <person name="Duchesne M."/>
            <person name="Belahbib H."/>
            <person name="Rocher C."/>
            <person name="Selva M."/>
            <person name="Riesgo A."/>
            <person name="Vervoort M."/>
            <person name="Leys S.P."/>
            <person name="Kodjabachian L."/>
            <person name="Le Bivic A."/>
            <person name="Borchiellini C."/>
            <person name="Claverie J.M."/>
            <person name="Renard E."/>
        </authorList>
    </citation>
    <scope>NUCLEOTIDE SEQUENCE [LARGE SCALE GENOMIC DNA]</scope>
    <source>
        <strain evidence="3">SPO-2</strain>
    </source>
</reference>
<evidence type="ECO:0000259" key="2">
    <source>
        <dbReference type="Pfam" id="PF01926"/>
    </source>
</evidence>
<evidence type="ECO:0000313" key="3">
    <source>
        <dbReference type="EMBL" id="KAI6659839.1"/>
    </source>
</evidence>
<evidence type="ECO:0000313" key="4">
    <source>
        <dbReference type="Proteomes" id="UP001165289"/>
    </source>
</evidence>
<accession>A0AAV7KI52</accession>
<sequence length="770" mass="87076">MATHINPKQVILSPSHIKETESCSVMSLPRSLHETYKLHLKRTNHPAIKLFASSLQAHRSCNEAILFLYGVSGAGKSSTLNHLFSTDLIPTSATESATDSVTEWVSSMHSEHWRVSNLEVGFVDVPGWGDSEGRDATNFALMEQFLTVHPILGSKLRKFYPNVVLLVFNSNDNRILGSEANALRMLRTLSKLNIVDKKRPNVVIVLTHVCSHSKIEFSEKLSKQSLIYQNIARSCLGVNPPVVLMENNPTYQLTVQGDWTLLYDDTEQPLNLYKAIRDLMVSAGDEVGKEAIRLYFDSRVKNQPKERLRINSNCLDIHSHAKSTKKWVEVLRSEIRNHTNTELNLFILQFVKENPILGICTENISGLLLALELCGIHTIAELSSLTIIQLEIKITPFLLSVKEKLVLFKSSLIKSLVLSDSISAIGCGYNIESEDLSAASIFDWSQNEAFNPFLLTFLSQAITVSPIEGSRFTYGTVDRSSAAPQQLKEAIEQLDKCLFHNSLQDSRTLAVQLLEDKFNELSELFFRVEFSKVCLKLNLEFVRFNSEFTTAIKSLPHQCINEVNNQLIPVYTKFFKQYGHFVMLQANGGGLIEGRYTITNEDTSSLRTIHMVIELYFDLIQEGYQWKNLTSELALEERQIMEKLDKTSLVWLAGDMSATAETMEGLNRETYSIWLESLAETFILFDSSVSFVPIYLLADHIDKIVGEELKMAFELTHPQGKRLFSEHCLDLDSIGSSFQVNDTPIDSTVNEIRSVPEAFKRFKLKSKHKI</sequence>
<proteinExistence type="predicted"/>
<dbReference type="EMBL" id="JAKMXF010000045">
    <property type="protein sequence ID" value="KAI6659839.1"/>
    <property type="molecule type" value="Genomic_DNA"/>
</dbReference>
<feature type="domain" description="G" evidence="2">
    <location>
        <begin position="68"/>
        <end position="177"/>
    </location>
</feature>
<dbReference type="InterPro" id="IPR006073">
    <property type="entry name" value="GTP-bd"/>
</dbReference>
<comment type="caution">
    <text evidence="3">The sequence shown here is derived from an EMBL/GenBank/DDBJ whole genome shotgun (WGS) entry which is preliminary data.</text>
</comment>
<evidence type="ECO:0000259" key="1">
    <source>
        <dbReference type="Pfam" id="PF01823"/>
    </source>
</evidence>
<keyword evidence="4" id="KW-1185">Reference proteome</keyword>
<name>A0AAV7KI52_9METZ</name>
<protein>
    <submittedName>
        <fullName evidence="3">Uncharacterized protein</fullName>
    </submittedName>
</protein>
<dbReference type="InterPro" id="IPR020864">
    <property type="entry name" value="MACPF"/>
</dbReference>
<dbReference type="AlphaFoldDB" id="A0AAV7KI52"/>
<organism evidence="3 4">
    <name type="scientific">Oopsacas minuta</name>
    <dbReference type="NCBI Taxonomy" id="111878"/>
    <lineage>
        <taxon>Eukaryota</taxon>
        <taxon>Metazoa</taxon>
        <taxon>Porifera</taxon>
        <taxon>Hexactinellida</taxon>
        <taxon>Hexasterophora</taxon>
        <taxon>Lyssacinosida</taxon>
        <taxon>Leucopsacidae</taxon>
        <taxon>Oopsacas</taxon>
    </lineage>
</organism>
<dbReference type="GO" id="GO:0005525">
    <property type="term" value="F:GTP binding"/>
    <property type="evidence" value="ECO:0007669"/>
    <property type="project" value="InterPro"/>
</dbReference>
<gene>
    <name evidence="3" type="ORF">LOD99_10593</name>
</gene>
<dbReference type="Gene3D" id="3.40.50.300">
    <property type="entry name" value="P-loop containing nucleotide triphosphate hydrolases"/>
    <property type="match status" value="1"/>
</dbReference>
<dbReference type="Pfam" id="PF01926">
    <property type="entry name" value="MMR_HSR1"/>
    <property type="match status" value="1"/>
</dbReference>
<feature type="domain" description="MACPF" evidence="1">
    <location>
        <begin position="540"/>
        <end position="697"/>
    </location>
</feature>